<feature type="transmembrane region" description="Helical" evidence="9">
    <location>
        <begin position="126"/>
        <end position="144"/>
    </location>
</feature>
<feature type="binding site" evidence="7">
    <location>
        <position position="25"/>
    </location>
    <ligand>
        <name>Ca(2+)</name>
        <dbReference type="ChEBI" id="CHEBI:29108"/>
    </ligand>
</feature>
<proteinExistence type="inferred from homology"/>
<dbReference type="GO" id="GO:0046872">
    <property type="term" value="F:metal ion binding"/>
    <property type="evidence" value="ECO:0007669"/>
    <property type="project" value="UniProtKB-KW"/>
</dbReference>
<feature type="transmembrane region" description="Helical" evidence="9">
    <location>
        <begin position="150"/>
        <end position="170"/>
    </location>
</feature>
<keyword evidence="3 9" id="KW-0812">Transmembrane</keyword>
<gene>
    <name evidence="10" type="primary">YDC1_2</name>
    <name evidence="10" type="ORF">GGI15_002587</name>
</gene>
<evidence type="ECO:0000256" key="3">
    <source>
        <dbReference type="ARBA" id="ARBA00022692"/>
    </source>
</evidence>
<evidence type="ECO:0000256" key="6">
    <source>
        <dbReference type="ARBA" id="ARBA00023136"/>
    </source>
</evidence>
<sequence>MGMIMADAVRNSTTYFWGQRTSTIDWCEENYVVSHYIAEFWNSITNGVFVALAFLGMYTTAKHRQGWRVFACYAALMFVGCGSACFHATLKYTTQLLDELPMLYLCALVLYALIEIDKNTKYGAAVPLALIAFQATITCIYVFWIQNPIFHQVAFALTAFGGVGFGLKRLREMQLSARTWRILSRLHLLGHVGMWGGFLAWNIDNIFCHRLRSYRSHVGAPLDVFFQLHGWWHVLTAYGSTYLLLWVHFIRLARLGHDHLFTIKYALGFLPYVAMDTPKKVE</sequence>
<dbReference type="PANTHER" id="PTHR46187">
    <property type="entry name" value="ALKALINE CERAMIDASE 3"/>
    <property type="match status" value="1"/>
</dbReference>
<dbReference type="InterPro" id="IPR008901">
    <property type="entry name" value="ACER"/>
</dbReference>
<dbReference type="Pfam" id="PF05875">
    <property type="entry name" value="Ceramidase"/>
    <property type="match status" value="1"/>
</dbReference>
<feature type="transmembrane region" description="Helical" evidence="9">
    <location>
        <begin position="182"/>
        <end position="203"/>
    </location>
</feature>
<dbReference type="GO" id="GO:0016811">
    <property type="term" value="F:hydrolase activity, acting on carbon-nitrogen (but not peptide) bonds, in linear amides"/>
    <property type="evidence" value="ECO:0007669"/>
    <property type="project" value="InterPro"/>
</dbReference>
<dbReference type="GO" id="GO:0046514">
    <property type="term" value="P:ceramide catabolic process"/>
    <property type="evidence" value="ECO:0007669"/>
    <property type="project" value="TreeGrafter"/>
</dbReference>
<keyword evidence="5 9" id="KW-1133">Transmembrane helix</keyword>
<comment type="similarity">
    <text evidence="2">Belongs to the alkaline ceramidase family.</text>
</comment>
<evidence type="ECO:0000256" key="2">
    <source>
        <dbReference type="ARBA" id="ARBA00009780"/>
    </source>
</evidence>
<feature type="binding site" evidence="8">
    <location>
        <position position="87"/>
    </location>
    <ligand>
        <name>Zn(2+)</name>
        <dbReference type="ChEBI" id="CHEBI:29105"/>
        <note>catalytic</note>
    </ligand>
</feature>
<feature type="binding site" evidence="7">
    <location>
        <position position="28"/>
    </location>
    <ligand>
        <name>Ca(2+)</name>
        <dbReference type="ChEBI" id="CHEBI:29108"/>
    </ligand>
</feature>
<feature type="binding site" evidence="7">
    <location>
        <position position="26"/>
    </location>
    <ligand>
        <name>Ca(2+)</name>
        <dbReference type="ChEBI" id="CHEBI:29108"/>
    </ligand>
</feature>
<evidence type="ECO:0000256" key="9">
    <source>
        <dbReference type="SAM" id="Phobius"/>
    </source>
</evidence>
<accession>A0A9W8HEY5</accession>
<feature type="transmembrane region" description="Helical" evidence="9">
    <location>
        <begin position="231"/>
        <end position="250"/>
    </location>
</feature>
<feature type="transmembrane region" description="Helical" evidence="9">
    <location>
        <begin position="96"/>
        <end position="114"/>
    </location>
</feature>
<keyword evidence="7" id="KW-0106">Calcium</keyword>
<keyword evidence="11" id="KW-1185">Reference proteome</keyword>
<evidence type="ECO:0000256" key="7">
    <source>
        <dbReference type="PIRSR" id="PIRSR608901-1"/>
    </source>
</evidence>
<evidence type="ECO:0000313" key="11">
    <source>
        <dbReference type="Proteomes" id="UP001140172"/>
    </source>
</evidence>
<keyword evidence="7" id="KW-0479">Metal-binding</keyword>
<evidence type="ECO:0000256" key="5">
    <source>
        <dbReference type="ARBA" id="ARBA00022989"/>
    </source>
</evidence>
<dbReference type="PANTHER" id="PTHR46187:SF3">
    <property type="entry name" value="ALKALINE CERAMIDASE 3"/>
    <property type="match status" value="1"/>
</dbReference>
<dbReference type="GO" id="GO:0005789">
    <property type="term" value="C:endoplasmic reticulum membrane"/>
    <property type="evidence" value="ECO:0007669"/>
    <property type="project" value="TreeGrafter"/>
</dbReference>
<feature type="binding site" evidence="8">
    <location>
        <position position="233"/>
    </location>
    <ligand>
        <name>Zn(2+)</name>
        <dbReference type="ChEBI" id="CHEBI:29105"/>
        <note>catalytic</note>
    </ligand>
</feature>
<organism evidence="10 11">
    <name type="scientific">Coemansia interrupta</name>
    <dbReference type="NCBI Taxonomy" id="1126814"/>
    <lineage>
        <taxon>Eukaryota</taxon>
        <taxon>Fungi</taxon>
        <taxon>Fungi incertae sedis</taxon>
        <taxon>Zoopagomycota</taxon>
        <taxon>Kickxellomycotina</taxon>
        <taxon>Kickxellomycetes</taxon>
        <taxon>Kickxellales</taxon>
        <taxon>Kickxellaceae</taxon>
        <taxon>Coemansia</taxon>
    </lineage>
</organism>
<comment type="cofactor">
    <cofactor evidence="8">
        <name>Zn(2+)</name>
        <dbReference type="ChEBI" id="CHEBI:29105"/>
    </cofactor>
</comment>
<dbReference type="Proteomes" id="UP001140172">
    <property type="component" value="Unassembled WGS sequence"/>
</dbReference>
<dbReference type="OrthoDB" id="187171at2759"/>
<evidence type="ECO:0000256" key="4">
    <source>
        <dbReference type="ARBA" id="ARBA00022801"/>
    </source>
</evidence>
<keyword evidence="8" id="KW-0862">Zinc</keyword>
<comment type="subcellular location">
    <subcellularLocation>
        <location evidence="1">Membrane</location>
        <topology evidence="1">Multi-pass membrane protein</topology>
    </subcellularLocation>
</comment>
<name>A0A9W8HEY5_9FUNG</name>
<dbReference type="AlphaFoldDB" id="A0A9W8HEY5"/>
<keyword evidence="6 9" id="KW-0472">Membrane</keyword>
<feature type="binding site" evidence="8">
    <location>
        <position position="229"/>
    </location>
    <ligand>
        <name>Zn(2+)</name>
        <dbReference type="ChEBI" id="CHEBI:29105"/>
        <note>catalytic</note>
    </ligand>
</feature>
<reference evidence="10" key="1">
    <citation type="submission" date="2022-07" db="EMBL/GenBank/DDBJ databases">
        <title>Phylogenomic reconstructions and comparative analyses of Kickxellomycotina fungi.</title>
        <authorList>
            <person name="Reynolds N.K."/>
            <person name="Stajich J.E."/>
            <person name="Barry K."/>
            <person name="Grigoriev I.V."/>
            <person name="Crous P."/>
            <person name="Smith M.E."/>
        </authorList>
    </citation>
    <scope>NUCLEOTIDE SEQUENCE</scope>
    <source>
        <strain evidence="10">BCRC 34489</strain>
    </source>
</reference>
<dbReference type="GO" id="GO:0046513">
    <property type="term" value="P:ceramide biosynthetic process"/>
    <property type="evidence" value="ECO:0007669"/>
    <property type="project" value="TreeGrafter"/>
</dbReference>
<comment type="caution">
    <text evidence="10">The sequence shown here is derived from an EMBL/GenBank/DDBJ whole genome shotgun (WGS) entry which is preliminary data.</text>
</comment>
<feature type="binding site" evidence="7">
    <location>
        <position position="30"/>
    </location>
    <ligand>
        <name>Ca(2+)</name>
        <dbReference type="ChEBI" id="CHEBI:29108"/>
    </ligand>
</feature>
<evidence type="ECO:0000256" key="1">
    <source>
        <dbReference type="ARBA" id="ARBA00004141"/>
    </source>
</evidence>
<keyword evidence="4" id="KW-0378">Hydrolase</keyword>
<protein>
    <submittedName>
        <fullName evidence="10">Alkaline ceramidase ydc1</fullName>
    </submittedName>
</protein>
<evidence type="ECO:0000256" key="8">
    <source>
        <dbReference type="PIRSR" id="PIRSR608901-2"/>
    </source>
</evidence>
<feature type="transmembrane region" description="Helical" evidence="9">
    <location>
        <begin position="70"/>
        <end position="90"/>
    </location>
</feature>
<evidence type="ECO:0000313" key="10">
    <source>
        <dbReference type="EMBL" id="KAJ2783460.1"/>
    </source>
</evidence>
<feature type="binding site" evidence="7">
    <location>
        <position position="39"/>
    </location>
    <ligand>
        <name>Ca(2+)</name>
        <dbReference type="ChEBI" id="CHEBI:29108"/>
    </ligand>
</feature>
<dbReference type="EMBL" id="JANBUM010000143">
    <property type="protein sequence ID" value="KAJ2783460.1"/>
    <property type="molecule type" value="Genomic_DNA"/>
</dbReference>